<dbReference type="Proteomes" id="UP000625711">
    <property type="component" value="Unassembled WGS sequence"/>
</dbReference>
<name>A0A834IHV5_RHYFE</name>
<dbReference type="FunFam" id="2.60.120.260:FF:000012">
    <property type="entry name" value="F-box only protein 2"/>
    <property type="match status" value="1"/>
</dbReference>
<dbReference type="SUPFAM" id="SSF49785">
    <property type="entry name" value="Galactose-binding domain-like"/>
    <property type="match status" value="1"/>
</dbReference>
<feature type="domain" description="FBA" evidence="1">
    <location>
        <begin position="1"/>
        <end position="179"/>
    </location>
</feature>
<dbReference type="Pfam" id="PF04300">
    <property type="entry name" value="FBA"/>
    <property type="match status" value="1"/>
</dbReference>
<comment type="caution">
    <text evidence="2">The sequence shown here is derived from an EMBL/GenBank/DDBJ whole genome shotgun (WGS) entry which is preliminary data.</text>
</comment>
<dbReference type="PROSITE" id="PS51114">
    <property type="entry name" value="FBA"/>
    <property type="match status" value="1"/>
</dbReference>
<evidence type="ECO:0000313" key="3">
    <source>
        <dbReference type="Proteomes" id="UP000625711"/>
    </source>
</evidence>
<dbReference type="InterPro" id="IPR007397">
    <property type="entry name" value="F-box-assoc_dom"/>
</dbReference>
<gene>
    <name evidence="2" type="ORF">GWI33_008616</name>
</gene>
<dbReference type="GO" id="GO:0031146">
    <property type="term" value="P:SCF-dependent proteasomal ubiquitin-dependent protein catabolic process"/>
    <property type="evidence" value="ECO:0007669"/>
    <property type="project" value="TreeGrafter"/>
</dbReference>
<dbReference type="OrthoDB" id="1107553at2759"/>
<dbReference type="GO" id="GO:0006516">
    <property type="term" value="P:glycoprotein catabolic process"/>
    <property type="evidence" value="ECO:0007669"/>
    <property type="project" value="TreeGrafter"/>
</dbReference>
<dbReference type="GO" id="GO:0061630">
    <property type="term" value="F:ubiquitin protein ligase activity"/>
    <property type="evidence" value="ECO:0007669"/>
    <property type="project" value="TreeGrafter"/>
</dbReference>
<dbReference type="GO" id="GO:0005737">
    <property type="term" value="C:cytoplasm"/>
    <property type="evidence" value="ECO:0007669"/>
    <property type="project" value="TreeGrafter"/>
</dbReference>
<dbReference type="InterPro" id="IPR039752">
    <property type="entry name" value="F-box_only"/>
</dbReference>
<dbReference type="PANTHER" id="PTHR12125">
    <property type="entry name" value="F-BOX ONLY PROTEIN 6-LIKE PROTEIN"/>
    <property type="match status" value="1"/>
</dbReference>
<keyword evidence="3" id="KW-1185">Reference proteome</keyword>
<sequence>MIKNGNGQHLLEHWHIERNGGNEFKTEDSPQGCGPLPLGVPEFQGHKSCFVTSYELCKKYQKIEISPKCLMYYIIQKYKPHIYVSEWFCGRFDCACYYKLAVVANVGSLNEKKAATWTKFVNAHIAQWANPEWEKVEFVWTDYPNHLINLYFIHEGKDKQFWAGHYGSKFAGGVMKFLFDTIKPISN</sequence>
<evidence type="ECO:0000259" key="1">
    <source>
        <dbReference type="PROSITE" id="PS51114"/>
    </source>
</evidence>
<dbReference type="AlphaFoldDB" id="A0A834IHV5"/>
<dbReference type="PANTHER" id="PTHR12125:SF5">
    <property type="entry name" value="F-BOX DOMAIN-CONTAINING PROTEIN"/>
    <property type="match status" value="1"/>
</dbReference>
<organism evidence="2 3">
    <name type="scientific">Rhynchophorus ferrugineus</name>
    <name type="common">Red palm weevil</name>
    <name type="synonym">Curculio ferrugineus</name>
    <dbReference type="NCBI Taxonomy" id="354439"/>
    <lineage>
        <taxon>Eukaryota</taxon>
        <taxon>Metazoa</taxon>
        <taxon>Ecdysozoa</taxon>
        <taxon>Arthropoda</taxon>
        <taxon>Hexapoda</taxon>
        <taxon>Insecta</taxon>
        <taxon>Pterygota</taxon>
        <taxon>Neoptera</taxon>
        <taxon>Endopterygota</taxon>
        <taxon>Coleoptera</taxon>
        <taxon>Polyphaga</taxon>
        <taxon>Cucujiformia</taxon>
        <taxon>Curculionidae</taxon>
        <taxon>Dryophthorinae</taxon>
        <taxon>Rhynchophorus</taxon>
    </lineage>
</organism>
<dbReference type="GO" id="GO:0036503">
    <property type="term" value="P:ERAD pathway"/>
    <property type="evidence" value="ECO:0007669"/>
    <property type="project" value="TreeGrafter"/>
</dbReference>
<protein>
    <recommendedName>
        <fullName evidence="1">FBA domain-containing protein</fullName>
    </recommendedName>
</protein>
<proteinExistence type="predicted"/>
<accession>A0A834IHV5</accession>
<dbReference type="GO" id="GO:0019005">
    <property type="term" value="C:SCF ubiquitin ligase complex"/>
    <property type="evidence" value="ECO:0007669"/>
    <property type="project" value="TreeGrafter"/>
</dbReference>
<dbReference type="Gene3D" id="2.60.120.260">
    <property type="entry name" value="Galactose-binding domain-like"/>
    <property type="match status" value="1"/>
</dbReference>
<dbReference type="EMBL" id="JAACXV010000404">
    <property type="protein sequence ID" value="KAF7278260.1"/>
    <property type="molecule type" value="Genomic_DNA"/>
</dbReference>
<dbReference type="SMART" id="SM01198">
    <property type="entry name" value="FBA"/>
    <property type="match status" value="1"/>
</dbReference>
<evidence type="ECO:0000313" key="2">
    <source>
        <dbReference type="EMBL" id="KAF7278260.1"/>
    </source>
</evidence>
<reference evidence="2" key="1">
    <citation type="submission" date="2020-08" db="EMBL/GenBank/DDBJ databases">
        <title>Genome sequencing and assembly of the red palm weevil Rhynchophorus ferrugineus.</title>
        <authorList>
            <person name="Dias G.B."/>
            <person name="Bergman C.M."/>
            <person name="Manee M."/>
        </authorList>
    </citation>
    <scope>NUCLEOTIDE SEQUENCE</scope>
    <source>
        <strain evidence="2">AA-2017</strain>
        <tissue evidence="2">Whole larva</tissue>
    </source>
</reference>
<dbReference type="InterPro" id="IPR008979">
    <property type="entry name" value="Galactose-bd-like_sf"/>
</dbReference>